<sequence length="78" mass="8195">MDWYRFVVWSQGLTFIVVAITVVVLLAGCSTTGVQGTVNGTVADPSISIGRSATGTWNPLPQGGTDEKSNRTPSEPAK</sequence>
<keyword evidence="4" id="KW-1185">Reference proteome</keyword>
<keyword evidence="2" id="KW-0472">Membrane</keyword>
<keyword evidence="2" id="KW-0812">Transmembrane</keyword>
<dbReference type="EMBL" id="BK013642">
    <property type="protein sequence ID" value="DAD50843.1"/>
    <property type="molecule type" value="Genomic_RNA"/>
</dbReference>
<feature type="region of interest" description="Disordered" evidence="1">
    <location>
        <begin position="50"/>
        <end position="78"/>
    </location>
</feature>
<dbReference type="KEGG" id="vg:80401148"/>
<dbReference type="RefSeq" id="YP_010771442.1">
    <property type="nucleotide sequence ID" value="NC_074570.1"/>
</dbReference>
<name>A0A8S5L068_9VIRU</name>
<gene>
    <name evidence="3" type="primary">SRR5466727_7_3</name>
</gene>
<evidence type="ECO:0008006" key="5">
    <source>
        <dbReference type="Google" id="ProtNLM"/>
    </source>
</evidence>
<evidence type="ECO:0000313" key="4">
    <source>
        <dbReference type="Proteomes" id="UP000678030"/>
    </source>
</evidence>
<proteinExistence type="predicted"/>
<dbReference type="GeneID" id="80401148"/>
<evidence type="ECO:0000256" key="1">
    <source>
        <dbReference type="SAM" id="MobiDB-lite"/>
    </source>
</evidence>
<reference evidence="3" key="1">
    <citation type="submission" date="2020-09" db="EMBL/GenBank/DDBJ databases">
        <title>Leviviricetes taxonomy.</title>
        <authorList>
            <person name="Stockdale S.R."/>
            <person name="Callanan J."/>
            <person name="Adriaenssens E.M."/>
            <person name="Kuhn J.H."/>
            <person name="Rumnieks J."/>
            <person name="Shkoporov A."/>
            <person name="Draper L.A."/>
            <person name="Ross P."/>
            <person name="Hill C."/>
        </authorList>
    </citation>
    <scope>NUCLEOTIDE SEQUENCE</scope>
</reference>
<evidence type="ECO:0000256" key="2">
    <source>
        <dbReference type="SAM" id="Phobius"/>
    </source>
</evidence>
<accession>A0A8S5L068</accession>
<organism evidence="3 4">
    <name type="scientific">ssRNA phage SRR5466727_7</name>
    <dbReference type="NCBI Taxonomy" id="2786436"/>
    <lineage>
        <taxon>Viruses</taxon>
        <taxon>Riboviria</taxon>
        <taxon>Orthornavirae</taxon>
        <taxon>Lenarviricota</taxon>
        <taxon>Leviviricetes</taxon>
        <taxon>Timlovirales</taxon>
        <taxon>Steitzviridae</taxon>
        <taxon>Hohrdovirus</taxon>
        <taxon>Hohrdovirus caenadaptatum</taxon>
        <taxon>Dohnjavirus caenadaptatum</taxon>
    </lineage>
</organism>
<protein>
    <recommendedName>
        <fullName evidence="5">Lipoprotein</fullName>
    </recommendedName>
</protein>
<dbReference type="PROSITE" id="PS51257">
    <property type="entry name" value="PROKAR_LIPOPROTEIN"/>
    <property type="match status" value="1"/>
</dbReference>
<dbReference type="Proteomes" id="UP000678030">
    <property type="component" value="Segment"/>
</dbReference>
<feature type="compositionally biased region" description="Polar residues" evidence="1">
    <location>
        <begin position="50"/>
        <end position="59"/>
    </location>
</feature>
<evidence type="ECO:0000313" key="3">
    <source>
        <dbReference type="EMBL" id="DAD50843.1"/>
    </source>
</evidence>
<keyword evidence="2" id="KW-1133">Transmembrane helix</keyword>
<feature type="transmembrane region" description="Helical" evidence="2">
    <location>
        <begin position="6"/>
        <end position="27"/>
    </location>
</feature>